<dbReference type="PRINTS" id="PR00452">
    <property type="entry name" value="SH3DOMAIN"/>
</dbReference>
<dbReference type="InterPro" id="IPR027267">
    <property type="entry name" value="AH/BAR_dom_sf"/>
</dbReference>
<dbReference type="FunFam" id="2.30.30.40:FF:000100">
    <property type="entry name" value="SH3 domain-containing YSC84-like protein 1"/>
    <property type="match status" value="1"/>
</dbReference>
<sequence>MSWKGFVKSVNRLPARLTKLGDATVDEDYNILEEQFKNLEIFAGKLAEDTKTFKDSLSLMLAHQSSLADKFCEVYNPITADGSTNLIEHTPTNEFANAMKNARDTLQTELGELERQVVLPTGEYISLIKHIKKLMEKRQRKLLDYDRHQDSLKKLREKQSRTVADEKKLSQLETTFDQASRDFNSINNQLKQDLAIFLSLRKDFIDPCLLIFYNYQIRVYQTLYTIFYQVGNAQFDLSTTPLSGYQDVADEVASMLGQLTITKAIARRDSTSLDIAPPPPYKDTPVVRASYDGPERTNTTSVAPRLSLDAPRPELGIIAPKDYVIALYDFEAQAPGDLSFKKDDKIEVIDRKEDANDWWVGKLNNRTGQFPGNYVADL</sequence>
<proteinExistence type="predicted"/>
<dbReference type="EMBL" id="JADGKB010000075">
    <property type="protein sequence ID" value="KAJ3254932.1"/>
    <property type="molecule type" value="Genomic_DNA"/>
</dbReference>
<dbReference type="Pfam" id="PF03114">
    <property type="entry name" value="BAR"/>
    <property type="match status" value="1"/>
</dbReference>
<evidence type="ECO:0000313" key="6">
    <source>
        <dbReference type="EMBL" id="KAJ3254932.1"/>
    </source>
</evidence>
<dbReference type="GO" id="GO:0008289">
    <property type="term" value="F:lipid binding"/>
    <property type="evidence" value="ECO:0007669"/>
    <property type="project" value="TreeGrafter"/>
</dbReference>
<feature type="coiled-coil region" evidence="3">
    <location>
        <begin position="96"/>
        <end position="189"/>
    </location>
</feature>
<dbReference type="GO" id="GO:0043332">
    <property type="term" value="C:mating projection tip"/>
    <property type="evidence" value="ECO:0007669"/>
    <property type="project" value="TreeGrafter"/>
</dbReference>
<dbReference type="PANTHER" id="PTHR47174">
    <property type="entry name" value="BRIDGING INTEGRATOR 3"/>
    <property type="match status" value="1"/>
</dbReference>
<evidence type="ECO:0000259" key="4">
    <source>
        <dbReference type="PROSITE" id="PS50002"/>
    </source>
</evidence>
<dbReference type="PANTHER" id="PTHR47174:SF1">
    <property type="entry name" value="REDUCED VIABILITY UPON STARVATION PROTEIN 167"/>
    <property type="match status" value="1"/>
</dbReference>
<dbReference type="Gene3D" id="2.30.30.40">
    <property type="entry name" value="SH3 Domains"/>
    <property type="match status" value="1"/>
</dbReference>
<dbReference type="GO" id="GO:0097320">
    <property type="term" value="P:plasma membrane tubulation"/>
    <property type="evidence" value="ECO:0007669"/>
    <property type="project" value="TreeGrafter"/>
</dbReference>
<dbReference type="GO" id="GO:0031097">
    <property type="term" value="C:medial cortex"/>
    <property type="evidence" value="ECO:0007669"/>
    <property type="project" value="TreeGrafter"/>
</dbReference>
<dbReference type="AlphaFoldDB" id="A0AAD5UDB3"/>
<dbReference type="GO" id="GO:0015629">
    <property type="term" value="C:actin cytoskeleton"/>
    <property type="evidence" value="ECO:0007669"/>
    <property type="project" value="TreeGrafter"/>
</dbReference>
<keyword evidence="3" id="KW-0175">Coiled coil</keyword>
<dbReference type="PROSITE" id="PS51021">
    <property type="entry name" value="BAR"/>
    <property type="match status" value="1"/>
</dbReference>
<evidence type="ECO:0000313" key="7">
    <source>
        <dbReference type="Proteomes" id="UP001210925"/>
    </source>
</evidence>
<accession>A0AAD5UDB3</accession>
<dbReference type="GO" id="GO:0006897">
    <property type="term" value="P:endocytosis"/>
    <property type="evidence" value="ECO:0007669"/>
    <property type="project" value="InterPro"/>
</dbReference>
<dbReference type="PRINTS" id="PR01887">
    <property type="entry name" value="SPECTRNALPHA"/>
</dbReference>
<feature type="domain" description="BAR" evidence="5">
    <location>
        <begin position="14"/>
        <end position="265"/>
    </location>
</feature>
<keyword evidence="7" id="KW-1185">Reference proteome</keyword>
<dbReference type="Gene3D" id="1.20.1270.60">
    <property type="entry name" value="Arfaptin homology (AH) domain/BAR domain"/>
    <property type="match status" value="1"/>
</dbReference>
<reference evidence="6" key="1">
    <citation type="submission" date="2020-05" db="EMBL/GenBank/DDBJ databases">
        <title>Phylogenomic resolution of chytrid fungi.</title>
        <authorList>
            <person name="Stajich J.E."/>
            <person name="Amses K."/>
            <person name="Simmons R."/>
            <person name="Seto K."/>
            <person name="Myers J."/>
            <person name="Bonds A."/>
            <person name="Quandt C.A."/>
            <person name="Barry K."/>
            <person name="Liu P."/>
            <person name="Grigoriev I."/>
            <person name="Longcore J.E."/>
            <person name="James T.Y."/>
        </authorList>
    </citation>
    <scope>NUCLEOTIDE SEQUENCE</scope>
    <source>
        <strain evidence="6">PLAUS21</strain>
    </source>
</reference>
<comment type="caution">
    <text evidence="6">The sequence shown here is derived from an EMBL/GenBank/DDBJ whole genome shotgun (WGS) entry which is preliminary data.</text>
</comment>
<evidence type="ECO:0000256" key="2">
    <source>
        <dbReference type="PROSITE-ProRule" id="PRU00192"/>
    </source>
</evidence>
<evidence type="ECO:0000256" key="3">
    <source>
        <dbReference type="SAM" id="Coils"/>
    </source>
</evidence>
<protein>
    <recommendedName>
        <fullName evidence="8">BAR-domain-containing protein</fullName>
    </recommendedName>
</protein>
<dbReference type="GO" id="GO:1990528">
    <property type="term" value="C:Rvs161p-Rvs167p complex"/>
    <property type="evidence" value="ECO:0007669"/>
    <property type="project" value="TreeGrafter"/>
</dbReference>
<dbReference type="Pfam" id="PF00018">
    <property type="entry name" value="SH3_1"/>
    <property type="match status" value="1"/>
</dbReference>
<dbReference type="InterPro" id="IPR036028">
    <property type="entry name" value="SH3-like_dom_sf"/>
</dbReference>
<dbReference type="InterPro" id="IPR046982">
    <property type="entry name" value="BIN3/RVS161-like"/>
</dbReference>
<evidence type="ECO:0008006" key="8">
    <source>
        <dbReference type="Google" id="ProtNLM"/>
    </source>
</evidence>
<evidence type="ECO:0000259" key="5">
    <source>
        <dbReference type="PROSITE" id="PS51021"/>
    </source>
</evidence>
<dbReference type="GO" id="GO:0051666">
    <property type="term" value="P:actin cortical patch localization"/>
    <property type="evidence" value="ECO:0007669"/>
    <property type="project" value="InterPro"/>
</dbReference>
<dbReference type="SUPFAM" id="SSF50044">
    <property type="entry name" value="SH3-domain"/>
    <property type="match status" value="1"/>
</dbReference>
<organism evidence="6 7">
    <name type="scientific">Boothiomyces macroporosus</name>
    <dbReference type="NCBI Taxonomy" id="261099"/>
    <lineage>
        <taxon>Eukaryota</taxon>
        <taxon>Fungi</taxon>
        <taxon>Fungi incertae sedis</taxon>
        <taxon>Chytridiomycota</taxon>
        <taxon>Chytridiomycota incertae sedis</taxon>
        <taxon>Chytridiomycetes</taxon>
        <taxon>Rhizophydiales</taxon>
        <taxon>Terramycetaceae</taxon>
        <taxon>Boothiomyces</taxon>
    </lineage>
</organism>
<evidence type="ECO:0000256" key="1">
    <source>
        <dbReference type="ARBA" id="ARBA00022443"/>
    </source>
</evidence>
<dbReference type="PROSITE" id="PS50002">
    <property type="entry name" value="SH3"/>
    <property type="match status" value="1"/>
</dbReference>
<feature type="domain" description="SH3" evidence="4">
    <location>
        <begin position="319"/>
        <end position="378"/>
    </location>
</feature>
<name>A0AAD5UDB3_9FUNG</name>
<keyword evidence="1 2" id="KW-0728">SH3 domain</keyword>
<dbReference type="SMART" id="SM00721">
    <property type="entry name" value="BAR"/>
    <property type="match status" value="1"/>
</dbReference>
<gene>
    <name evidence="6" type="ORF">HK103_006729</name>
</gene>
<dbReference type="Proteomes" id="UP001210925">
    <property type="component" value="Unassembled WGS sequence"/>
</dbReference>
<dbReference type="InterPro" id="IPR004148">
    <property type="entry name" value="BAR_dom"/>
</dbReference>
<dbReference type="SMART" id="SM00326">
    <property type="entry name" value="SH3"/>
    <property type="match status" value="1"/>
</dbReference>
<dbReference type="InterPro" id="IPR001452">
    <property type="entry name" value="SH3_domain"/>
</dbReference>
<dbReference type="SUPFAM" id="SSF103657">
    <property type="entry name" value="BAR/IMD domain-like"/>
    <property type="match status" value="1"/>
</dbReference>